<evidence type="ECO:0000313" key="2">
    <source>
        <dbReference type="Proteomes" id="UP000247591"/>
    </source>
</evidence>
<dbReference type="CDD" id="cd07819">
    <property type="entry name" value="SRPBCC_2"/>
    <property type="match status" value="1"/>
</dbReference>
<proteinExistence type="predicted"/>
<evidence type="ECO:0000313" key="1">
    <source>
        <dbReference type="EMBL" id="PYE11917.1"/>
    </source>
</evidence>
<dbReference type="AlphaFoldDB" id="A0A318REA9"/>
<sequence>MAVSGSKSIDIEAPPAAVLDAIADVEGMPSWSSIHKSADVINRHEDGRPRQARMSVTLMGITDDQLVEYTWADNSVVWEMIESSQQKMQRAEYRLTETETGTHVDFEMTIDLKIPVPGLLVKRGQKTVLEMATKGLRDQVVG</sequence>
<dbReference type="PANTHER" id="PTHR39683">
    <property type="entry name" value="CONSERVED PROTEIN TB16.3"/>
    <property type="match status" value="1"/>
</dbReference>
<dbReference type="Gene3D" id="3.30.530.20">
    <property type="match status" value="1"/>
</dbReference>
<dbReference type="Pfam" id="PF10604">
    <property type="entry name" value="Polyketide_cyc2"/>
    <property type="match status" value="1"/>
</dbReference>
<dbReference type="InterPro" id="IPR023393">
    <property type="entry name" value="START-like_dom_sf"/>
</dbReference>
<keyword evidence="2" id="KW-1185">Reference proteome</keyword>
<dbReference type="OrthoDB" id="4730534at2"/>
<dbReference type="Proteomes" id="UP000247591">
    <property type="component" value="Unassembled WGS sequence"/>
</dbReference>
<protein>
    <submittedName>
        <fullName evidence="1">Polyketide cyclase/dehydrase/lipid transport protein</fullName>
    </submittedName>
</protein>
<dbReference type="RefSeq" id="WP_110472885.1">
    <property type="nucleotide sequence ID" value="NZ_QJSP01000028.1"/>
</dbReference>
<dbReference type="SUPFAM" id="SSF55961">
    <property type="entry name" value="Bet v1-like"/>
    <property type="match status" value="1"/>
</dbReference>
<dbReference type="PANTHER" id="PTHR39683:SF4">
    <property type="entry name" value="COENZYME Q-BINDING PROTEIN COQ10 START DOMAIN-CONTAINING PROTEIN"/>
    <property type="match status" value="1"/>
</dbReference>
<dbReference type="EMBL" id="QJSP01000028">
    <property type="protein sequence ID" value="PYE11917.1"/>
    <property type="molecule type" value="Genomic_DNA"/>
</dbReference>
<name>A0A318REA9_WILLI</name>
<organism evidence="1 2">
    <name type="scientific">Williamsia limnetica</name>
    <dbReference type="NCBI Taxonomy" id="882452"/>
    <lineage>
        <taxon>Bacteria</taxon>
        <taxon>Bacillati</taxon>
        <taxon>Actinomycetota</taxon>
        <taxon>Actinomycetes</taxon>
        <taxon>Mycobacteriales</taxon>
        <taxon>Nocardiaceae</taxon>
        <taxon>Williamsia</taxon>
    </lineage>
</organism>
<reference evidence="1 2" key="1">
    <citation type="submission" date="2018-06" db="EMBL/GenBank/DDBJ databases">
        <title>Genomic Encyclopedia of Type Strains, Phase IV (KMG-IV): sequencing the most valuable type-strain genomes for metagenomic binning, comparative biology and taxonomic classification.</title>
        <authorList>
            <person name="Goeker M."/>
        </authorList>
    </citation>
    <scope>NUCLEOTIDE SEQUENCE [LARGE SCALE GENOMIC DNA]</scope>
    <source>
        <strain evidence="1 2">DSM 45521</strain>
    </source>
</reference>
<accession>A0A318REA9</accession>
<dbReference type="InterPro" id="IPR019587">
    <property type="entry name" value="Polyketide_cyclase/dehydratase"/>
</dbReference>
<gene>
    <name evidence="1" type="ORF">DFR67_12843</name>
</gene>
<comment type="caution">
    <text evidence="1">The sequence shown here is derived from an EMBL/GenBank/DDBJ whole genome shotgun (WGS) entry which is preliminary data.</text>
</comment>